<feature type="non-terminal residue" evidence="5">
    <location>
        <position position="385"/>
    </location>
</feature>
<dbReference type="InterPro" id="IPR050698">
    <property type="entry name" value="MBL"/>
</dbReference>
<dbReference type="PANTHER" id="PTHR11203:SF51">
    <property type="entry name" value="CLEAVAGE AND POLYADENYLATION SPECIFICITY FACTOR"/>
    <property type="match status" value="1"/>
</dbReference>
<dbReference type="SMART" id="SM00849">
    <property type="entry name" value="Lactamase_B"/>
    <property type="match status" value="1"/>
</dbReference>
<evidence type="ECO:0000259" key="3">
    <source>
        <dbReference type="SMART" id="SM00322"/>
    </source>
</evidence>
<evidence type="ECO:0000259" key="4">
    <source>
        <dbReference type="SMART" id="SM00849"/>
    </source>
</evidence>
<dbReference type="SMART" id="SM00322">
    <property type="entry name" value="KH"/>
    <property type="match status" value="1"/>
</dbReference>
<organism evidence="5">
    <name type="scientific">marine sediment metagenome</name>
    <dbReference type="NCBI Taxonomy" id="412755"/>
    <lineage>
        <taxon>unclassified sequences</taxon>
        <taxon>metagenomes</taxon>
        <taxon>ecological metagenomes</taxon>
    </lineage>
</organism>
<dbReference type="InterPro" id="IPR033769">
    <property type="entry name" value="TffA_KH"/>
</dbReference>
<evidence type="ECO:0008006" key="6">
    <source>
        <dbReference type="Google" id="ProtNLM"/>
    </source>
</evidence>
<comment type="cofactor">
    <cofactor evidence="1">
        <name>Zn(2+)</name>
        <dbReference type="ChEBI" id="CHEBI:29105"/>
    </cofactor>
</comment>
<reference evidence="5" key="1">
    <citation type="journal article" date="2014" name="Front. Microbiol.">
        <title>High frequency of phylogenetically diverse reductive dehalogenase-homologous genes in deep subseafloor sedimentary metagenomes.</title>
        <authorList>
            <person name="Kawai M."/>
            <person name="Futagami T."/>
            <person name="Toyoda A."/>
            <person name="Takaki Y."/>
            <person name="Nishi S."/>
            <person name="Hori S."/>
            <person name="Arai W."/>
            <person name="Tsubouchi T."/>
            <person name="Morono Y."/>
            <person name="Uchiyama I."/>
            <person name="Ito T."/>
            <person name="Fujiyama A."/>
            <person name="Inagaki F."/>
            <person name="Takami H."/>
        </authorList>
    </citation>
    <scope>NUCLEOTIDE SEQUENCE</scope>
    <source>
        <strain evidence="5">Expedition CK06-06</strain>
    </source>
</reference>
<gene>
    <name evidence="5" type="ORF">S01H1_03326</name>
</gene>
<accession>X0SNM0</accession>
<evidence type="ECO:0000256" key="2">
    <source>
        <dbReference type="ARBA" id="ARBA00022722"/>
    </source>
</evidence>
<dbReference type="PANTHER" id="PTHR11203">
    <property type="entry name" value="CLEAVAGE AND POLYADENYLATION SPECIFICITY FACTOR FAMILY MEMBER"/>
    <property type="match status" value="1"/>
</dbReference>
<keyword evidence="2" id="KW-0540">Nuclease</keyword>
<evidence type="ECO:0000313" key="5">
    <source>
        <dbReference type="EMBL" id="GAF76746.1"/>
    </source>
</evidence>
<keyword evidence="2" id="KW-0378">Hydrolase</keyword>
<dbReference type="SUPFAM" id="SSF56281">
    <property type="entry name" value="Metallo-hydrolase/oxidoreductase"/>
    <property type="match status" value="1"/>
</dbReference>
<feature type="domain" description="K Homology" evidence="3">
    <location>
        <begin position="93"/>
        <end position="163"/>
    </location>
</feature>
<dbReference type="AlphaFoldDB" id="X0SNM0"/>
<feature type="domain" description="Metallo-beta-lactamase" evidence="4">
    <location>
        <begin position="189"/>
        <end position="385"/>
    </location>
</feature>
<dbReference type="InterPro" id="IPR004087">
    <property type="entry name" value="KH_dom"/>
</dbReference>
<evidence type="ECO:0000256" key="1">
    <source>
        <dbReference type="ARBA" id="ARBA00001947"/>
    </source>
</evidence>
<name>X0SNM0_9ZZZZ</name>
<dbReference type="InterPro" id="IPR001279">
    <property type="entry name" value="Metallo-B-lactamas"/>
</dbReference>
<dbReference type="CDD" id="cd22532">
    <property type="entry name" value="KH-II_CPSF_arch_rpt1"/>
    <property type="match status" value="1"/>
</dbReference>
<dbReference type="Pfam" id="PF00753">
    <property type="entry name" value="Lactamase_B"/>
    <property type="match status" value="1"/>
</dbReference>
<dbReference type="CDD" id="cd16295">
    <property type="entry name" value="TTHA0252-CPSF-like_MBL-fold"/>
    <property type="match status" value="1"/>
</dbReference>
<dbReference type="Pfam" id="PF17214">
    <property type="entry name" value="KH_TffA"/>
    <property type="match status" value="1"/>
</dbReference>
<dbReference type="Gene3D" id="3.30.300.230">
    <property type="match status" value="1"/>
</dbReference>
<dbReference type="Gene3D" id="3.60.15.10">
    <property type="entry name" value="Ribonuclease Z/Hydroxyacylglutathione hydrolase-like"/>
    <property type="match status" value="1"/>
</dbReference>
<proteinExistence type="predicted"/>
<protein>
    <recommendedName>
        <fullName evidence="6">Metallo-beta-lactamase domain-containing protein</fullName>
    </recommendedName>
</protein>
<dbReference type="GO" id="GO:0004521">
    <property type="term" value="F:RNA endonuclease activity"/>
    <property type="evidence" value="ECO:0007669"/>
    <property type="project" value="TreeGrafter"/>
</dbReference>
<dbReference type="Gene3D" id="3.30.300.20">
    <property type="match status" value="1"/>
</dbReference>
<comment type="caution">
    <text evidence="5">The sequence shown here is derived from an EMBL/GenBank/DDBJ whole genome shotgun (WGS) entry which is preliminary data.</text>
</comment>
<dbReference type="InterPro" id="IPR015946">
    <property type="entry name" value="KH_dom-like_a/b"/>
</dbReference>
<dbReference type="EMBL" id="BARS01001824">
    <property type="protein sequence ID" value="GAF76746.1"/>
    <property type="molecule type" value="Genomic_DNA"/>
</dbReference>
<sequence length="385" mass="43211">MTYSEIRNTILEKIPPEAGISRIEFEGPRLSIYMKHPEILHENNQIVGDIAGTIKKRIVIRSDPSVRVRDLEAEKIIKEILSEEAGLVQSYFDPTLGEVTLEVERPGAAIGKGGVNLREIVQKTRWTPKVVRSPPIPSLTIKQIRGYLYSKSKEREKFLRETGESIFRPQFNQSGDVRISYLGSARHVGRSALLIRTRESSLLMDCGINPGTNRAIEMYPRLDIEEFDIDRLDAVVITHAHLDHCGFLPYLYKYGYDGPVYCSEPTSSLMTLLQGDYLDVMTKEGRAPAYGAEDIRDVIIHTIPLDWGEVTDVSPDIRITLHNSGHILGSSLVHLHIGKGLHNIVYTGDFKYGKTLLLSPAVSMFPRVETLIMESTYGAPDNIVP</sequence>
<dbReference type="GO" id="GO:0003676">
    <property type="term" value="F:nucleic acid binding"/>
    <property type="evidence" value="ECO:0007669"/>
    <property type="project" value="InterPro"/>
</dbReference>
<dbReference type="InterPro" id="IPR036866">
    <property type="entry name" value="RibonucZ/Hydroxyglut_hydro"/>
</dbReference>